<dbReference type="InterPro" id="IPR009000">
    <property type="entry name" value="Transl_B-barrel_sf"/>
</dbReference>
<dbReference type="SUPFAM" id="SSF101353">
    <property type="entry name" value="Putative anticodon-binding domain of alanyl-tRNA synthetase (AlaRS)"/>
    <property type="match status" value="1"/>
</dbReference>
<dbReference type="FunFam" id="3.30.930.10:FF:000004">
    <property type="entry name" value="Alanine--tRNA ligase"/>
    <property type="match status" value="1"/>
</dbReference>
<dbReference type="GO" id="GO:0000049">
    <property type="term" value="F:tRNA binding"/>
    <property type="evidence" value="ECO:0007669"/>
    <property type="project" value="UniProtKB-KW"/>
</dbReference>
<keyword evidence="7 13" id="KW-0067">ATP-binding</keyword>
<dbReference type="RefSeq" id="WP_068367835.1">
    <property type="nucleotide sequence ID" value="NZ_CAUPGT010000006.1"/>
</dbReference>
<dbReference type="InterPro" id="IPR045864">
    <property type="entry name" value="aa-tRNA-synth_II/BPL/LPL"/>
</dbReference>
<organism evidence="16 17">
    <name type="scientific">Aedoeadaptatus coxii</name>
    <dbReference type="NCBI Taxonomy" id="755172"/>
    <lineage>
        <taxon>Bacteria</taxon>
        <taxon>Bacillati</taxon>
        <taxon>Bacillota</taxon>
        <taxon>Tissierellia</taxon>
        <taxon>Tissierellales</taxon>
        <taxon>Peptoniphilaceae</taxon>
        <taxon>Aedoeadaptatus</taxon>
    </lineage>
</organism>
<evidence type="ECO:0000256" key="2">
    <source>
        <dbReference type="ARBA" id="ARBA00022555"/>
    </source>
</evidence>
<dbReference type="FunFam" id="3.30.980.10:FF:000004">
    <property type="entry name" value="Alanine--tRNA ligase, cytoplasmic"/>
    <property type="match status" value="1"/>
</dbReference>
<dbReference type="GO" id="GO:0005829">
    <property type="term" value="C:cytosol"/>
    <property type="evidence" value="ECO:0007669"/>
    <property type="project" value="TreeGrafter"/>
</dbReference>
<dbReference type="Pfam" id="PF02272">
    <property type="entry name" value="DHHA1"/>
    <property type="match status" value="1"/>
</dbReference>
<accession>A0A134AGE2</accession>
<dbReference type="InterPro" id="IPR050058">
    <property type="entry name" value="Ala-tRNA_ligase"/>
</dbReference>
<dbReference type="AlphaFoldDB" id="A0A134AGE2"/>
<dbReference type="Pfam" id="PF07973">
    <property type="entry name" value="tRNA_SAD"/>
    <property type="match status" value="1"/>
</dbReference>
<dbReference type="GO" id="GO:0008270">
    <property type="term" value="F:zinc ion binding"/>
    <property type="evidence" value="ECO:0007669"/>
    <property type="project" value="UniProtKB-UniRule"/>
</dbReference>
<feature type="coiled-coil region" evidence="14">
    <location>
        <begin position="338"/>
        <end position="380"/>
    </location>
</feature>
<dbReference type="InterPro" id="IPR018162">
    <property type="entry name" value="Ala-tRNA-ligase_IIc_anticod-bd"/>
</dbReference>
<comment type="catalytic activity">
    <reaction evidence="12 13">
        <text>tRNA(Ala) + L-alanine + ATP = L-alanyl-tRNA(Ala) + AMP + diphosphate</text>
        <dbReference type="Rhea" id="RHEA:12540"/>
        <dbReference type="Rhea" id="RHEA-COMP:9657"/>
        <dbReference type="Rhea" id="RHEA-COMP:9923"/>
        <dbReference type="ChEBI" id="CHEBI:30616"/>
        <dbReference type="ChEBI" id="CHEBI:33019"/>
        <dbReference type="ChEBI" id="CHEBI:57972"/>
        <dbReference type="ChEBI" id="CHEBI:78442"/>
        <dbReference type="ChEBI" id="CHEBI:78497"/>
        <dbReference type="ChEBI" id="CHEBI:456215"/>
        <dbReference type="EC" id="6.1.1.7"/>
    </reaction>
</comment>
<dbReference type="FunFam" id="3.30.54.20:FF:000001">
    <property type="entry name" value="Alanine--tRNA ligase"/>
    <property type="match status" value="1"/>
</dbReference>
<dbReference type="Gene3D" id="3.30.54.20">
    <property type="match status" value="1"/>
</dbReference>
<keyword evidence="5 13" id="KW-0547">Nucleotide-binding</keyword>
<sequence>MKSLGLHEIRSAFLEFFESKEHLALPSFSLVPQNDKSLLLIGAGMAPMKKYFTGEATPPAPRVCTSQKCIRTGDIENVGKTDRHATFFEMLGNFSFGDYFKPEVIPWAWEFLTKVLEIDPERLWATVYLDDDEAFRIWNEVIGLPKERIVRLGKDDNFWELAVGPSGPCSEIYFDRGEKHGCGDPNCKPGCDCDRYIEVWNLVFTQFDKDEEGEYHPLKHPNIDTGMGLERIATVLQDTNNIFEIDAIHDILEEVCRMANYTYGTDGKKDESVRVITDHIRAITFMISDSIIPSNEGRGYVERRLTRRAAKHGRNLGIHEAFLYKLADKVIDSWKVQYKELDENREVIRRVILREEERFLKTLETGMNLLETEIENKKREGLNEFSGSDAFKLYDTYGFPVDLTKEILADNGMILDEIAFNDAMEAQKNRARDARDDSENIGWSAGGGFNFNEIAEETTFVGYDSLSVKDADLLHIICEDEEIGELKTGEKGIFYLDPTPFYAESGGQIGDTGVLKGKDFTIEVEDTQKTKSGHIYCIGKVVEGVAKAGQVDAMVEKDRREMIRRNHSVTHLLHQALKDVLGDHVNQAGSYVAPGMMRFDFTHYEGVSEEDLQAIEELVNRKIFESLPVKTELLSYEEAKADGAVGLFENKYGDEVRVVTMGDYSKELCGGTHVDNTAQIGMFKILSENGISAGVRRMETVTGPGAYRFTKDKENLAKETARLLKTTEGNVLEKLKNHLEKEKSLEKELNRLNAEIAKSKMSDEIGEVEKVGDISFVRGSFENVSVEDLRNMAETMRDKNDAVVVLSTLNDDKLNFVCAAPKSAIEKGCKAGNIVKEVAKIAGGGGGGRPDMATAGAKDPSKVKEAMNSVAEILQALSK</sequence>
<dbReference type="InterPro" id="IPR023033">
    <property type="entry name" value="Ala_tRNA_ligase_euk/bac"/>
</dbReference>
<feature type="binding site" evidence="13">
    <location>
        <position position="673"/>
    </location>
    <ligand>
        <name>Zn(2+)</name>
        <dbReference type="ChEBI" id="CHEBI:29105"/>
    </ligand>
</feature>
<dbReference type="InterPro" id="IPR018163">
    <property type="entry name" value="Thr/Ala-tRNA-synth_IIc_edit"/>
</dbReference>
<dbReference type="GO" id="GO:0140096">
    <property type="term" value="F:catalytic activity, acting on a protein"/>
    <property type="evidence" value="ECO:0007669"/>
    <property type="project" value="UniProtKB-ARBA"/>
</dbReference>
<dbReference type="PANTHER" id="PTHR11777:SF9">
    <property type="entry name" value="ALANINE--TRNA LIGASE, CYTOPLASMIC"/>
    <property type="match status" value="1"/>
</dbReference>
<protein>
    <recommendedName>
        <fullName evidence="13">Alanine--tRNA ligase</fullName>
        <ecNumber evidence="13">6.1.1.7</ecNumber>
    </recommendedName>
    <alternativeName>
        <fullName evidence="13">Alanyl-tRNA synthetase</fullName>
        <shortName evidence="13">AlaRS</shortName>
    </alternativeName>
</protein>
<dbReference type="InterPro" id="IPR002318">
    <property type="entry name" value="Ala-tRNA-lgiase_IIc"/>
</dbReference>
<dbReference type="InterPro" id="IPR018165">
    <property type="entry name" value="Ala-tRNA-synth_IIc_core"/>
</dbReference>
<dbReference type="Pfam" id="PF01411">
    <property type="entry name" value="tRNA-synt_2c"/>
    <property type="match status" value="1"/>
</dbReference>
<proteinExistence type="inferred from homology"/>
<dbReference type="SUPFAM" id="SSF50447">
    <property type="entry name" value="Translation proteins"/>
    <property type="match status" value="1"/>
</dbReference>
<keyword evidence="4 13" id="KW-0479">Metal-binding</keyword>
<dbReference type="PRINTS" id="PR00980">
    <property type="entry name" value="TRNASYNTHALA"/>
</dbReference>
<dbReference type="PANTHER" id="PTHR11777">
    <property type="entry name" value="ALANYL-TRNA SYNTHETASE"/>
    <property type="match status" value="1"/>
</dbReference>
<dbReference type="SUPFAM" id="SSF55681">
    <property type="entry name" value="Class II aaRS and biotin synthetases"/>
    <property type="match status" value="1"/>
</dbReference>
<feature type="domain" description="Alanyl-transfer RNA synthetases family profile" evidence="15">
    <location>
        <begin position="4"/>
        <end position="712"/>
    </location>
</feature>
<dbReference type="Gene3D" id="2.40.30.130">
    <property type="match status" value="1"/>
</dbReference>
<comment type="cofactor">
    <cofactor evidence="13">
        <name>Zn(2+)</name>
        <dbReference type="ChEBI" id="CHEBI:29105"/>
    </cofactor>
    <text evidence="13">Binds 1 zinc ion per subunit.</text>
</comment>
<comment type="caution">
    <text evidence="16">The sequence shown here is derived from an EMBL/GenBank/DDBJ whole genome shotgun (WGS) entry which is preliminary data.</text>
</comment>
<evidence type="ECO:0000256" key="14">
    <source>
        <dbReference type="SAM" id="Coils"/>
    </source>
</evidence>
<dbReference type="PATRIC" id="fig|755172.3.peg.951"/>
<keyword evidence="14" id="KW-0175">Coiled coil</keyword>
<dbReference type="GO" id="GO:0004813">
    <property type="term" value="F:alanine-tRNA ligase activity"/>
    <property type="evidence" value="ECO:0007669"/>
    <property type="project" value="UniProtKB-UniRule"/>
</dbReference>
<comment type="function">
    <text evidence="11 13">Catalyzes the attachment of alanine to tRNA(Ala) in a two-step reaction: alanine is first activated by ATP to form Ala-AMP and then transferred to the acceptor end of tRNA(Ala). Also edits incorrectly charged Ser-tRNA(Ala) and Gly-tRNA(Ala) via its editing domain.</text>
</comment>
<feature type="coiled-coil region" evidence="14">
    <location>
        <begin position="732"/>
        <end position="762"/>
    </location>
</feature>
<evidence type="ECO:0000256" key="5">
    <source>
        <dbReference type="ARBA" id="ARBA00022741"/>
    </source>
</evidence>
<comment type="domain">
    <text evidence="13">Consists of three domains; the N-terminal catalytic domain, the editing domain and the C-terminal C-Ala domain. The editing domain removes incorrectly charged amino acids, while the C-Ala domain, along with tRNA(Ala), serves as a bridge to cooperatively bring together the editing and aminoacylation centers thus stimulating deacylation of misacylated tRNAs.</text>
</comment>
<dbReference type="EMBL" id="LSDG01000027">
    <property type="protein sequence ID" value="KXB66610.1"/>
    <property type="molecule type" value="Genomic_DNA"/>
</dbReference>
<dbReference type="PROSITE" id="PS50860">
    <property type="entry name" value="AA_TRNA_LIGASE_II_ALA"/>
    <property type="match status" value="1"/>
</dbReference>
<evidence type="ECO:0000256" key="9">
    <source>
        <dbReference type="ARBA" id="ARBA00022917"/>
    </source>
</evidence>
<keyword evidence="3 13" id="KW-0436">Ligase</keyword>
<reference evidence="17" key="1">
    <citation type="submission" date="2016-01" db="EMBL/GenBank/DDBJ databases">
        <authorList>
            <person name="Mitreva M."/>
            <person name="Pepin K.H."/>
            <person name="Mihindukulasuriya K.A."/>
            <person name="Fulton R."/>
            <person name="Fronick C."/>
            <person name="O'Laughlin M."/>
            <person name="Miner T."/>
            <person name="Herter B."/>
            <person name="Rosa B.A."/>
            <person name="Cordes M."/>
            <person name="Tomlinson C."/>
            <person name="Wollam A."/>
            <person name="Palsikar V.B."/>
            <person name="Mardis E.R."/>
            <person name="Wilson R.K."/>
        </authorList>
    </citation>
    <scope>NUCLEOTIDE SEQUENCE [LARGE SCALE GENOMIC DNA]</scope>
    <source>
        <strain evidence="17">DNF00729</strain>
    </source>
</reference>
<dbReference type="Gene3D" id="3.30.930.10">
    <property type="entry name" value="Bira Bifunctional Protein, Domain 2"/>
    <property type="match status" value="1"/>
</dbReference>
<keyword evidence="6 13" id="KW-0862">Zinc</keyword>
<dbReference type="Proteomes" id="UP000070442">
    <property type="component" value="Unassembled WGS sequence"/>
</dbReference>
<gene>
    <name evidence="13" type="primary">alaS</name>
    <name evidence="16" type="ORF">HMPREF1863_00992</name>
</gene>
<keyword evidence="9 13" id="KW-0648">Protein biosynthesis</keyword>
<feature type="binding site" evidence="13">
    <location>
        <position position="567"/>
    </location>
    <ligand>
        <name>Zn(2+)</name>
        <dbReference type="ChEBI" id="CHEBI:29105"/>
    </ligand>
</feature>
<dbReference type="Gene3D" id="6.10.250.550">
    <property type="match status" value="1"/>
</dbReference>
<dbReference type="SMART" id="SM00863">
    <property type="entry name" value="tRNA_SAD"/>
    <property type="match status" value="1"/>
</dbReference>
<keyword evidence="2 13" id="KW-0820">tRNA-binding</keyword>
<evidence type="ECO:0000256" key="3">
    <source>
        <dbReference type="ARBA" id="ARBA00022598"/>
    </source>
</evidence>
<dbReference type="CDD" id="cd00673">
    <property type="entry name" value="AlaRS_core"/>
    <property type="match status" value="1"/>
</dbReference>
<evidence type="ECO:0000256" key="6">
    <source>
        <dbReference type="ARBA" id="ARBA00022833"/>
    </source>
</evidence>
<evidence type="ECO:0000256" key="12">
    <source>
        <dbReference type="ARBA" id="ARBA00048300"/>
    </source>
</evidence>
<dbReference type="InterPro" id="IPR003156">
    <property type="entry name" value="DHHA1_dom"/>
</dbReference>
<evidence type="ECO:0000256" key="13">
    <source>
        <dbReference type="HAMAP-Rule" id="MF_00036"/>
    </source>
</evidence>
<comment type="similarity">
    <text evidence="1 13">Belongs to the class-II aminoacyl-tRNA synthetase family.</text>
</comment>
<name>A0A134AGE2_9FIRM</name>
<dbReference type="SUPFAM" id="SSF55186">
    <property type="entry name" value="ThrRS/AlaRS common domain"/>
    <property type="match status" value="1"/>
</dbReference>
<dbReference type="FunFam" id="3.10.310.40:FF:000001">
    <property type="entry name" value="Alanine--tRNA ligase"/>
    <property type="match status" value="1"/>
</dbReference>
<keyword evidence="10 13" id="KW-0030">Aminoacyl-tRNA synthetase</keyword>
<feature type="binding site" evidence="13">
    <location>
        <position position="669"/>
    </location>
    <ligand>
        <name>Zn(2+)</name>
        <dbReference type="ChEBI" id="CHEBI:29105"/>
    </ligand>
</feature>
<dbReference type="InterPro" id="IPR012947">
    <property type="entry name" value="tRNA_SAD"/>
</dbReference>
<feature type="binding site" evidence="13">
    <location>
        <position position="571"/>
    </location>
    <ligand>
        <name>Zn(2+)</name>
        <dbReference type="ChEBI" id="CHEBI:29105"/>
    </ligand>
</feature>
<evidence type="ECO:0000313" key="16">
    <source>
        <dbReference type="EMBL" id="KXB66610.1"/>
    </source>
</evidence>
<evidence type="ECO:0000256" key="1">
    <source>
        <dbReference type="ARBA" id="ARBA00008226"/>
    </source>
</evidence>
<keyword evidence="8 13" id="KW-0694">RNA-binding</keyword>
<dbReference type="Gene3D" id="3.30.980.10">
    <property type="entry name" value="Threonyl-trna Synthetase, Chain A, domain 2"/>
    <property type="match status" value="1"/>
</dbReference>
<keyword evidence="13" id="KW-0963">Cytoplasm</keyword>
<dbReference type="HAMAP" id="MF_00036_B">
    <property type="entry name" value="Ala_tRNA_synth_B"/>
    <property type="match status" value="1"/>
</dbReference>
<dbReference type="GO" id="GO:0006419">
    <property type="term" value="P:alanyl-tRNA aminoacylation"/>
    <property type="evidence" value="ECO:0007669"/>
    <property type="project" value="UniProtKB-UniRule"/>
</dbReference>
<dbReference type="OrthoDB" id="9803884at2"/>
<evidence type="ECO:0000256" key="11">
    <source>
        <dbReference type="ARBA" id="ARBA00024779"/>
    </source>
</evidence>
<dbReference type="EC" id="6.1.1.7" evidence="13"/>
<comment type="subcellular location">
    <subcellularLocation>
        <location evidence="13">Cytoplasm</location>
    </subcellularLocation>
</comment>
<dbReference type="GO" id="GO:0002161">
    <property type="term" value="F:aminoacyl-tRNA deacylase activity"/>
    <property type="evidence" value="ECO:0007669"/>
    <property type="project" value="TreeGrafter"/>
</dbReference>
<dbReference type="GO" id="GO:0005524">
    <property type="term" value="F:ATP binding"/>
    <property type="evidence" value="ECO:0007669"/>
    <property type="project" value="UniProtKB-UniRule"/>
</dbReference>
<evidence type="ECO:0000256" key="7">
    <source>
        <dbReference type="ARBA" id="ARBA00022840"/>
    </source>
</evidence>
<dbReference type="GO" id="GO:0016740">
    <property type="term" value="F:transferase activity"/>
    <property type="evidence" value="ECO:0007669"/>
    <property type="project" value="UniProtKB-ARBA"/>
</dbReference>
<dbReference type="InterPro" id="IPR018164">
    <property type="entry name" value="Ala-tRNA-synth_IIc_N"/>
</dbReference>
<evidence type="ECO:0000256" key="8">
    <source>
        <dbReference type="ARBA" id="ARBA00022884"/>
    </source>
</evidence>
<evidence type="ECO:0000259" key="15">
    <source>
        <dbReference type="PROSITE" id="PS50860"/>
    </source>
</evidence>
<evidence type="ECO:0000313" key="17">
    <source>
        <dbReference type="Proteomes" id="UP000070442"/>
    </source>
</evidence>
<keyword evidence="17" id="KW-1185">Reference proteome</keyword>
<dbReference type="STRING" id="755172.HMPREF1863_00992"/>
<evidence type="ECO:0000256" key="4">
    <source>
        <dbReference type="ARBA" id="ARBA00022723"/>
    </source>
</evidence>
<evidence type="ECO:0000256" key="10">
    <source>
        <dbReference type="ARBA" id="ARBA00023146"/>
    </source>
</evidence>
<dbReference type="NCBIfam" id="TIGR00344">
    <property type="entry name" value="alaS"/>
    <property type="match status" value="1"/>
</dbReference>
<dbReference type="Gene3D" id="3.10.310.40">
    <property type="match status" value="1"/>
</dbReference>